<dbReference type="OrthoDB" id="88521at2759"/>
<keyword evidence="2" id="KW-1185">Reference proteome</keyword>
<dbReference type="EMBL" id="NBNE01007212">
    <property type="protein sequence ID" value="OWZ00952.1"/>
    <property type="molecule type" value="Genomic_DNA"/>
</dbReference>
<comment type="caution">
    <text evidence="1">The sequence shown here is derived from an EMBL/GenBank/DDBJ whole genome shotgun (WGS) entry which is preliminary data.</text>
</comment>
<proteinExistence type="predicted"/>
<accession>A0A225V6L9</accession>
<evidence type="ECO:0000313" key="2">
    <source>
        <dbReference type="Proteomes" id="UP000198211"/>
    </source>
</evidence>
<dbReference type="Proteomes" id="UP000198211">
    <property type="component" value="Unassembled WGS sequence"/>
</dbReference>
<organism evidence="1 2">
    <name type="scientific">Phytophthora megakarya</name>
    <dbReference type="NCBI Taxonomy" id="4795"/>
    <lineage>
        <taxon>Eukaryota</taxon>
        <taxon>Sar</taxon>
        <taxon>Stramenopiles</taxon>
        <taxon>Oomycota</taxon>
        <taxon>Peronosporomycetes</taxon>
        <taxon>Peronosporales</taxon>
        <taxon>Peronosporaceae</taxon>
        <taxon>Phytophthora</taxon>
    </lineage>
</organism>
<name>A0A225V6L9_9STRA</name>
<protein>
    <submittedName>
        <fullName evidence="1">Uncharacterized protein</fullName>
    </submittedName>
</protein>
<dbReference type="AlphaFoldDB" id="A0A225V6L9"/>
<gene>
    <name evidence="1" type="ORF">PHMEG_00027756</name>
</gene>
<evidence type="ECO:0000313" key="1">
    <source>
        <dbReference type="EMBL" id="OWZ00952.1"/>
    </source>
</evidence>
<reference evidence="2" key="1">
    <citation type="submission" date="2017-03" db="EMBL/GenBank/DDBJ databases">
        <title>Phytopthora megakarya and P. palmivora, two closely related causual agents of cacao black pod achieved similar genome size and gene model numbers by different mechanisms.</title>
        <authorList>
            <person name="Ali S."/>
            <person name="Shao J."/>
            <person name="Larry D.J."/>
            <person name="Kronmiller B."/>
            <person name="Shen D."/>
            <person name="Strem M.D."/>
            <person name="Melnick R.L."/>
            <person name="Guiltinan M.J."/>
            <person name="Tyler B.M."/>
            <person name="Meinhardt L.W."/>
            <person name="Bailey B.A."/>
        </authorList>
    </citation>
    <scope>NUCLEOTIDE SEQUENCE [LARGE SCALE GENOMIC DNA]</scope>
    <source>
        <strain evidence="2">zdho120</strain>
    </source>
</reference>
<sequence>MKAYWTINRARYLNTREPVPRAPDSLNFWLKKLDDKRFKEGFRVTRLQFTQIVELIQDNSVLYNEPNMLQTPAWCQLLVVLYRFRCDGNGVVVERDHQNLRRCWIRLTTVPRTPTKGGGTPMIRDQLNFLTLCTRW</sequence>